<evidence type="ECO:0000256" key="12">
    <source>
        <dbReference type="SAM" id="Phobius"/>
    </source>
</evidence>
<keyword evidence="4" id="KW-0732">Signal</keyword>
<evidence type="ECO:0000313" key="15">
    <source>
        <dbReference type="Proteomes" id="UP000829720"/>
    </source>
</evidence>
<name>A0A8T3CVZ2_9TELE</name>
<evidence type="ECO:0000256" key="6">
    <source>
        <dbReference type="ARBA" id="ARBA00022837"/>
    </source>
</evidence>
<feature type="compositionally biased region" description="Basic and acidic residues" evidence="11">
    <location>
        <begin position="489"/>
        <end position="500"/>
    </location>
</feature>
<feature type="transmembrane region" description="Helical" evidence="12">
    <location>
        <begin position="457"/>
        <end position="482"/>
    </location>
</feature>
<dbReference type="FunFam" id="2.60.40.60:FF:000020">
    <property type="entry name" value="Dachsous cadherin-related 1b"/>
    <property type="match status" value="2"/>
</dbReference>
<evidence type="ECO:0000256" key="2">
    <source>
        <dbReference type="ARBA" id="ARBA00022475"/>
    </source>
</evidence>
<feature type="region of interest" description="Disordered" evidence="11">
    <location>
        <begin position="562"/>
        <end position="606"/>
    </location>
</feature>
<keyword evidence="3 12" id="KW-0812">Transmembrane</keyword>
<feature type="domain" description="Cadherin" evidence="13">
    <location>
        <begin position="216"/>
        <end position="321"/>
    </location>
</feature>
<dbReference type="InterPro" id="IPR013585">
    <property type="entry name" value="Protocadherin"/>
</dbReference>
<feature type="domain" description="Cadherin" evidence="13">
    <location>
        <begin position="111"/>
        <end position="214"/>
    </location>
</feature>
<dbReference type="PROSITE" id="PS50268">
    <property type="entry name" value="CADHERIN_2"/>
    <property type="match status" value="4"/>
</dbReference>
<dbReference type="GO" id="GO:0007156">
    <property type="term" value="P:homophilic cell adhesion via plasma membrane adhesion molecules"/>
    <property type="evidence" value="ECO:0007669"/>
    <property type="project" value="InterPro"/>
</dbReference>
<keyword evidence="7" id="KW-0130">Cell adhesion</keyword>
<gene>
    <name evidence="14" type="ORF">AGOR_G00195450</name>
</gene>
<dbReference type="Pfam" id="PF00028">
    <property type="entry name" value="Cadherin"/>
    <property type="match status" value="4"/>
</dbReference>
<dbReference type="GO" id="GO:0005509">
    <property type="term" value="F:calcium ion binding"/>
    <property type="evidence" value="ECO:0007669"/>
    <property type="project" value="UniProtKB-UniRule"/>
</dbReference>
<evidence type="ECO:0000259" key="13">
    <source>
        <dbReference type="PROSITE" id="PS50268"/>
    </source>
</evidence>
<keyword evidence="15" id="KW-1185">Reference proteome</keyword>
<dbReference type="EMBL" id="JAERUA010000018">
    <property type="protein sequence ID" value="KAI1887920.1"/>
    <property type="molecule type" value="Genomic_DNA"/>
</dbReference>
<evidence type="ECO:0000256" key="8">
    <source>
        <dbReference type="ARBA" id="ARBA00022989"/>
    </source>
</evidence>
<sequence length="694" mass="74080">MEDVAVDTPVALVQVWDPDEGRNGEVTCTLVGDAPFRLKPVGGGAGGRADTGGSARGWKYLLHTAEPLDFETAQSHQVWIVAVDAGSPSLAGNASVTVEVGDVNEHAPLFQQGVLEAAVPENSPPGEPVLRVRAWDRDGGRNGEVQYSLEPTVQALFLIHPHSGEISTAALLDREQTPRVQFRVWARDRGTPSLQSSVLVLVRVLDRNDNAPLFLPRGPLIFHTPENVPPDMPIAMVTAMDADEGQNANLHLFITLGEEEEGLFFISNTTGAIFSRRSLDRERRAVHRFGVTAVDGGTPPLSCSATVTLIVTDDNDNPPTVVSPDNTSFALLPPSSPPGVAVATVVAVDADEGRNAEMRFDLLEGNPWGLFRVEPEGGAVRLVAPLQRKHLGLHRLVLRVSDCGTPPLHAIAFVHVYVNGSVSNASVVRAAVARSQEAPLGRIIAGKHAEEGRGQRGIGVVIGAMAGGAALLLLVILVTMAIHCDPTHRKGYEAGRREPPDQQGGAGGGYCVVSDRPASPDLARHYSSASPLPSVRICPQSPPPCSNHPHLPPTNTFVSVATQHHLQHSNPSDQPHTKKDHTQERSVGDTEQSKNGNRPLPDVTLTGKSSSICEQLHHAAPCWMDRIAPPGGLEGWGQRHAHRSSAGRKVSGRSYDALSCVGMSEPCGPTPSLYGMGGYRTTSCHTLTRRDVHL</sequence>
<evidence type="ECO:0000313" key="14">
    <source>
        <dbReference type="EMBL" id="KAI1887920.1"/>
    </source>
</evidence>
<accession>A0A8T3CVZ2</accession>
<dbReference type="SUPFAM" id="SSF49313">
    <property type="entry name" value="Cadherin-like"/>
    <property type="match status" value="4"/>
</dbReference>
<evidence type="ECO:0000256" key="4">
    <source>
        <dbReference type="ARBA" id="ARBA00022729"/>
    </source>
</evidence>
<dbReference type="OrthoDB" id="6252479at2759"/>
<dbReference type="Proteomes" id="UP000829720">
    <property type="component" value="Unassembled WGS sequence"/>
</dbReference>
<evidence type="ECO:0000256" key="7">
    <source>
        <dbReference type="ARBA" id="ARBA00022889"/>
    </source>
</evidence>
<dbReference type="FunFam" id="2.60.40.60:FF:000016">
    <property type="entry name" value="Protocadherin 9"/>
    <property type="match status" value="1"/>
</dbReference>
<proteinExistence type="predicted"/>
<organism evidence="14 15">
    <name type="scientific">Albula goreensis</name>
    <dbReference type="NCBI Taxonomy" id="1534307"/>
    <lineage>
        <taxon>Eukaryota</taxon>
        <taxon>Metazoa</taxon>
        <taxon>Chordata</taxon>
        <taxon>Craniata</taxon>
        <taxon>Vertebrata</taxon>
        <taxon>Euteleostomi</taxon>
        <taxon>Actinopterygii</taxon>
        <taxon>Neopterygii</taxon>
        <taxon>Teleostei</taxon>
        <taxon>Albuliformes</taxon>
        <taxon>Albulidae</taxon>
        <taxon>Albula</taxon>
    </lineage>
</organism>
<dbReference type="GO" id="GO:0005886">
    <property type="term" value="C:plasma membrane"/>
    <property type="evidence" value="ECO:0007669"/>
    <property type="project" value="UniProtKB-SubCell"/>
</dbReference>
<protein>
    <recommendedName>
        <fullName evidence="13">Cadherin domain-containing protein</fullName>
    </recommendedName>
</protein>
<keyword evidence="8 12" id="KW-1133">Transmembrane helix</keyword>
<dbReference type="InterPro" id="IPR020894">
    <property type="entry name" value="Cadherin_CS"/>
</dbReference>
<evidence type="ECO:0000256" key="10">
    <source>
        <dbReference type="PROSITE-ProRule" id="PRU00043"/>
    </source>
</evidence>
<feature type="domain" description="Cadherin" evidence="13">
    <location>
        <begin position="324"/>
        <end position="428"/>
    </location>
</feature>
<evidence type="ECO:0000256" key="11">
    <source>
        <dbReference type="SAM" id="MobiDB-lite"/>
    </source>
</evidence>
<evidence type="ECO:0000256" key="1">
    <source>
        <dbReference type="ARBA" id="ARBA00004251"/>
    </source>
</evidence>
<dbReference type="CDD" id="cd11304">
    <property type="entry name" value="Cadherin_repeat"/>
    <property type="match status" value="4"/>
</dbReference>
<keyword evidence="5" id="KW-0677">Repeat</keyword>
<keyword evidence="9 12" id="KW-0472">Membrane</keyword>
<evidence type="ECO:0000256" key="3">
    <source>
        <dbReference type="ARBA" id="ARBA00022692"/>
    </source>
</evidence>
<reference evidence="14" key="1">
    <citation type="submission" date="2021-01" db="EMBL/GenBank/DDBJ databases">
        <authorList>
            <person name="Zahm M."/>
            <person name="Roques C."/>
            <person name="Cabau C."/>
            <person name="Klopp C."/>
            <person name="Donnadieu C."/>
            <person name="Jouanno E."/>
            <person name="Lampietro C."/>
            <person name="Louis A."/>
            <person name="Herpin A."/>
            <person name="Echchiki A."/>
            <person name="Berthelot C."/>
            <person name="Parey E."/>
            <person name="Roest-Crollius H."/>
            <person name="Braasch I."/>
            <person name="Postlethwait J."/>
            <person name="Bobe J."/>
            <person name="Montfort J."/>
            <person name="Bouchez O."/>
            <person name="Begum T."/>
            <person name="Mejri S."/>
            <person name="Adams A."/>
            <person name="Chen W.-J."/>
            <person name="Guiguen Y."/>
        </authorList>
    </citation>
    <scope>NUCLEOTIDE SEQUENCE</scope>
    <source>
        <tissue evidence="14">Blood</tissue>
    </source>
</reference>
<comment type="caution">
    <text evidence="14">The sequence shown here is derived from an EMBL/GenBank/DDBJ whole genome shotgun (WGS) entry which is preliminary data.</text>
</comment>
<comment type="subcellular location">
    <subcellularLocation>
        <location evidence="1">Cell membrane</location>
        <topology evidence="1">Single-pass type I membrane protein</topology>
    </subcellularLocation>
</comment>
<keyword evidence="6 10" id="KW-0106">Calcium</keyword>
<dbReference type="PROSITE" id="PS00232">
    <property type="entry name" value="CADHERIN_1"/>
    <property type="match status" value="1"/>
</dbReference>
<keyword evidence="2" id="KW-1003">Cell membrane</keyword>
<dbReference type="PRINTS" id="PR00205">
    <property type="entry name" value="CADHERIN"/>
</dbReference>
<dbReference type="PANTHER" id="PTHR24025:SF31">
    <property type="entry name" value="NEURAL-CADHERIN"/>
    <property type="match status" value="1"/>
</dbReference>
<dbReference type="InterPro" id="IPR050971">
    <property type="entry name" value="Cadherin-domain_protein"/>
</dbReference>
<feature type="domain" description="Cadherin" evidence="13">
    <location>
        <begin position="2"/>
        <end position="110"/>
    </location>
</feature>
<evidence type="ECO:0000256" key="9">
    <source>
        <dbReference type="ARBA" id="ARBA00023136"/>
    </source>
</evidence>
<feature type="region of interest" description="Disordered" evidence="11">
    <location>
        <begin position="489"/>
        <end position="514"/>
    </location>
</feature>
<dbReference type="Gene3D" id="2.60.40.60">
    <property type="entry name" value="Cadherins"/>
    <property type="match status" value="4"/>
</dbReference>
<evidence type="ECO:0000256" key="5">
    <source>
        <dbReference type="ARBA" id="ARBA00022737"/>
    </source>
</evidence>
<feature type="compositionally biased region" description="Basic and acidic residues" evidence="11">
    <location>
        <begin position="575"/>
        <end position="592"/>
    </location>
</feature>
<dbReference type="InterPro" id="IPR015919">
    <property type="entry name" value="Cadherin-like_sf"/>
</dbReference>
<feature type="compositionally biased region" description="Polar residues" evidence="11">
    <location>
        <begin position="562"/>
        <end position="574"/>
    </location>
</feature>
<dbReference type="PANTHER" id="PTHR24025">
    <property type="entry name" value="DESMOGLEIN FAMILY MEMBER"/>
    <property type="match status" value="1"/>
</dbReference>
<dbReference type="AlphaFoldDB" id="A0A8T3CVZ2"/>
<dbReference type="Pfam" id="PF08374">
    <property type="entry name" value="Protocadherin"/>
    <property type="match status" value="2"/>
</dbReference>
<dbReference type="GO" id="GO:0005911">
    <property type="term" value="C:cell-cell junction"/>
    <property type="evidence" value="ECO:0007669"/>
    <property type="project" value="TreeGrafter"/>
</dbReference>
<dbReference type="SMART" id="SM00112">
    <property type="entry name" value="CA"/>
    <property type="match status" value="4"/>
</dbReference>
<dbReference type="InterPro" id="IPR002126">
    <property type="entry name" value="Cadherin-like_dom"/>
</dbReference>
<dbReference type="GO" id="GO:0009653">
    <property type="term" value="P:anatomical structure morphogenesis"/>
    <property type="evidence" value="ECO:0007669"/>
    <property type="project" value="UniProtKB-ARBA"/>
</dbReference>